<dbReference type="InterPro" id="IPR001764">
    <property type="entry name" value="Glyco_hydro_3_N"/>
</dbReference>
<keyword evidence="6" id="KW-0326">Glycosidase</keyword>
<feature type="domain" description="Fibronectin type III-like" evidence="7">
    <location>
        <begin position="665"/>
        <end position="740"/>
    </location>
</feature>
<dbReference type="GO" id="GO:0008422">
    <property type="term" value="F:beta-glucosidase activity"/>
    <property type="evidence" value="ECO:0007669"/>
    <property type="project" value="UniProtKB-EC"/>
</dbReference>
<gene>
    <name evidence="8" type="ORF">ACFQGH_02920</name>
</gene>
<dbReference type="InterPro" id="IPR036962">
    <property type="entry name" value="Glyco_hydro_3_N_sf"/>
</dbReference>
<evidence type="ECO:0000256" key="6">
    <source>
        <dbReference type="ARBA" id="ARBA00023295"/>
    </source>
</evidence>
<evidence type="ECO:0000256" key="5">
    <source>
        <dbReference type="ARBA" id="ARBA00022801"/>
    </source>
</evidence>
<dbReference type="EMBL" id="JBHSXQ010000001">
    <property type="protein sequence ID" value="MFC6904149.1"/>
    <property type="molecule type" value="Genomic_DNA"/>
</dbReference>
<keyword evidence="5 8" id="KW-0378">Hydrolase</keyword>
<dbReference type="Pfam" id="PF14310">
    <property type="entry name" value="Fn3-like"/>
    <property type="match status" value="1"/>
</dbReference>
<dbReference type="InterPro" id="IPR026891">
    <property type="entry name" value="Fn3-like"/>
</dbReference>
<comment type="caution">
    <text evidence="8">The sequence shown here is derived from an EMBL/GenBank/DDBJ whole genome shotgun (WGS) entry which is preliminary data.</text>
</comment>
<dbReference type="InterPro" id="IPR036881">
    <property type="entry name" value="Glyco_hydro_3_C_sf"/>
</dbReference>
<dbReference type="Proteomes" id="UP001596312">
    <property type="component" value="Unassembled WGS sequence"/>
</dbReference>
<keyword evidence="9" id="KW-1185">Reference proteome</keyword>
<dbReference type="Gene3D" id="3.40.50.1700">
    <property type="entry name" value="Glycoside hydrolase family 3 C-terminal domain"/>
    <property type="match status" value="1"/>
</dbReference>
<dbReference type="EC" id="3.2.1.21" evidence="3"/>
<dbReference type="FunFam" id="3.20.20.300:FF:000007">
    <property type="entry name" value="Lysosomal beta glucosidase"/>
    <property type="match status" value="1"/>
</dbReference>
<keyword evidence="4" id="KW-0732">Signal</keyword>
<evidence type="ECO:0000256" key="2">
    <source>
        <dbReference type="ARBA" id="ARBA00005336"/>
    </source>
</evidence>
<proteinExistence type="inferred from homology"/>
<evidence type="ECO:0000256" key="4">
    <source>
        <dbReference type="ARBA" id="ARBA00022729"/>
    </source>
</evidence>
<sequence length="746" mass="80116">MQLTAGIAGAAAVGGYAAADTELDDETNEEIDERVAGMSLAEKVGQMTQLDLARLSGEDPWDGGELNEELLETAFEENHVGSILSGGGSTPVENTPEAWAETTNEIQEYAIEATGVPIIYGIDAVHGHSNVVDATMFPHAAGVGATWEPEYAEEIGDHTAEVVRATGIHWNFGPAADLARDLRWGRYYESFSEDPVHTSIMTAAETRGLQGEDGPDGDSIAATVKHFTGYSEPFGGLDRNPAHIPQRRLRTQHLPPFQAGLDAGAATVMMNSGSLNGVPAHASEYLIQELLREEMGFDGVIVSDWEDIHRLRSIHEVGESIKDAVRLVIGAGVDMYMVPYEIDDFVPNLIELVEEGEIPEERIDASVRRILKLKHRLDLFDDPYVDPGVAEEAVVGADRDLAHESAAKSMTLLENDGTLPLSGEESLLVTGPAATDVAIQMGGWTVEWQGLDDAEEEPPAVTVLEGLEDAAGDVTHVPWDREEPGDEDELESAAEGADVAVVCVGEGSYAEGPGDDQSPSLADAQADLIEQVAGTDTPVVCVMLSGRPLTLEGVHEHIDAFVMGYLPGTEAGTAVADVLLGEENPGGRLPFTWPRHVGQAPIYYNHYPGEGEFDPLYEFGDGESYTDFEYEIASVDPGTVSDPSPDSTVELTVEVDNTGEHDGDDVVLVFGDREFTSGPLMLPDRQLLAFERCHVESGGSTTLTLEVPLGPLALVSGDVPDDGERYVESGEYRLFVGEETTELHVE</sequence>
<reference evidence="8 9" key="1">
    <citation type="journal article" date="2019" name="Int. J. Syst. Evol. Microbiol.">
        <title>The Global Catalogue of Microorganisms (GCM) 10K type strain sequencing project: providing services to taxonomists for standard genome sequencing and annotation.</title>
        <authorList>
            <consortium name="The Broad Institute Genomics Platform"/>
            <consortium name="The Broad Institute Genome Sequencing Center for Infectious Disease"/>
            <person name="Wu L."/>
            <person name="Ma J."/>
        </authorList>
    </citation>
    <scope>NUCLEOTIDE SEQUENCE [LARGE SCALE GENOMIC DNA]</scope>
    <source>
        <strain evidence="8 9">CGMCC 1.3240</strain>
    </source>
</reference>
<dbReference type="SMART" id="SM01217">
    <property type="entry name" value="Fn3_like"/>
    <property type="match status" value="1"/>
</dbReference>
<protein>
    <recommendedName>
        <fullName evidence="3">beta-glucosidase</fullName>
        <ecNumber evidence="3">3.2.1.21</ecNumber>
    </recommendedName>
</protein>
<evidence type="ECO:0000256" key="1">
    <source>
        <dbReference type="ARBA" id="ARBA00000448"/>
    </source>
</evidence>
<dbReference type="RefSeq" id="WP_340602660.1">
    <property type="nucleotide sequence ID" value="NZ_JBBMXV010000001.1"/>
</dbReference>
<dbReference type="SUPFAM" id="SSF52279">
    <property type="entry name" value="Beta-D-glucan exohydrolase, C-terminal domain"/>
    <property type="match status" value="1"/>
</dbReference>
<evidence type="ECO:0000259" key="7">
    <source>
        <dbReference type="SMART" id="SM01217"/>
    </source>
</evidence>
<dbReference type="Pfam" id="PF00933">
    <property type="entry name" value="Glyco_hydro_3"/>
    <property type="match status" value="1"/>
</dbReference>
<evidence type="ECO:0000313" key="8">
    <source>
        <dbReference type="EMBL" id="MFC6904149.1"/>
    </source>
</evidence>
<evidence type="ECO:0000313" key="9">
    <source>
        <dbReference type="Proteomes" id="UP001596312"/>
    </source>
</evidence>
<dbReference type="PRINTS" id="PR00133">
    <property type="entry name" value="GLHYDRLASE3"/>
</dbReference>
<evidence type="ECO:0000256" key="3">
    <source>
        <dbReference type="ARBA" id="ARBA00012744"/>
    </source>
</evidence>
<dbReference type="SUPFAM" id="SSF51445">
    <property type="entry name" value="(Trans)glycosidases"/>
    <property type="match status" value="1"/>
</dbReference>
<dbReference type="InterPro" id="IPR002772">
    <property type="entry name" value="Glyco_hydro_3_C"/>
</dbReference>
<dbReference type="InterPro" id="IPR017853">
    <property type="entry name" value="GH"/>
</dbReference>
<dbReference type="InterPro" id="IPR051915">
    <property type="entry name" value="Cellulose_Degrad_GH3"/>
</dbReference>
<name>A0ABD5V246_9EURY</name>
<dbReference type="Gene3D" id="2.60.40.10">
    <property type="entry name" value="Immunoglobulins"/>
    <property type="match status" value="1"/>
</dbReference>
<dbReference type="Pfam" id="PF01915">
    <property type="entry name" value="Glyco_hydro_3_C"/>
    <property type="match status" value="1"/>
</dbReference>
<dbReference type="AlphaFoldDB" id="A0ABD5V246"/>
<dbReference type="PANTHER" id="PTHR30620">
    <property type="entry name" value="PERIPLASMIC BETA-GLUCOSIDASE-RELATED"/>
    <property type="match status" value="1"/>
</dbReference>
<accession>A0ABD5V246</accession>
<comment type="similarity">
    <text evidence="2">Belongs to the glycosyl hydrolase 3 family.</text>
</comment>
<comment type="catalytic activity">
    <reaction evidence="1">
        <text>Hydrolysis of terminal, non-reducing beta-D-glucosyl residues with release of beta-D-glucose.</text>
        <dbReference type="EC" id="3.2.1.21"/>
    </reaction>
</comment>
<dbReference type="InterPro" id="IPR013783">
    <property type="entry name" value="Ig-like_fold"/>
</dbReference>
<organism evidence="8 9">
    <name type="scientific">Halalkalicoccus tibetensis</name>
    <dbReference type="NCBI Taxonomy" id="175632"/>
    <lineage>
        <taxon>Archaea</taxon>
        <taxon>Methanobacteriati</taxon>
        <taxon>Methanobacteriota</taxon>
        <taxon>Stenosarchaea group</taxon>
        <taxon>Halobacteria</taxon>
        <taxon>Halobacteriales</taxon>
        <taxon>Halococcaceae</taxon>
        <taxon>Halalkalicoccus</taxon>
    </lineage>
</organism>
<dbReference type="PANTHER" id="PTHR30620:SF16">
    <property type="entry name" value="LYSOSOMAL BETA GLUCOSIDASE"/>
    <property type="match status" value="1"/>
</dbReference>
<dbReference type="Gene3D" id="3.20.20.300">
    <property type="entry name" value="Glycoside hydrolase, family 3, N-terminal domain"/>
    <property type="match status" value="1"/>
</dbReference>